<keyword evidence="9" id="KW-1185">Reference proteome</keyword>
<dbReference type="Gene3D" id="6.20.210.20">
    <property type="entry name" value="THAP domain"/>
    <property type="match status" value="1"/>
</dbReference>
<dbReference type="PANTHER" id="PTHR46600">
    <property type="entry name" value="THAP DOMAIN-CONTAINING"/>
    <property type="match status" value="1"/>
</dbReference>
<feature type="compositionally biased region" description="Polar residues" evidence="6">
    <location>
        <begin position="131"/>
        <end position="142"/>
    </location>
</feature>
<evidence type="ECO:0000313" key="9">
    <source>
        <dbReference type="Proteomes" id="UP001162162"/>
    </source>
</evidence>
<dbReference type="InterPro" id="IPR026516">
    <property type="entry name" value="THAP1/10"/>
</dbReference>
<evidence type="ECO:0000256" key="2">
    <source>
        <dbReference type="ARBA" id="ARBA00022771"/>
    </source>
</evidence>
<reference evidence="8" key="1">
    <citation type="journal article" date="2023" name="Insect Mol. Biol.">
        <title>Genome sequencing provides insights into the evolution of gene families encoding plant cell wall-degrading enzymes in longhorned beetles.</title>
        <authorList>
            <person name="Shin N.R."/>
            <person name="Okamura Y."/>
            <person name="Kirsch R."/>
            <person name="Pauchet Y."/>
        </authorList>
    </citation>
    <scope>NUCLEOTIDE SEQUENCE</scope>
    <source>
        <strain evidence="8">AMC_N1</strain>
    </source>
</reference>
<evidence type="ECO:0000256" key="5">
    <source>
        <dbReference type="PROSITE-ProRule" id="PRU00309"/>
    </source>
</evidence>
<comment type="caution">
    <text evidence="8">The sequence shown here is derived from an EMBL/GenBank/DDBJ whole genome shotgun (WGS) entry which is preliminary data.</text>
</comment>
<feature type="domain" description="THAP-type" evidence="7">
    <location>
        <begin position="1"/>
        <end position="88"/>
    </location>
</feature>
<dbReference type="SMART" id="SM00692">
    <property type="entry name" value="DM3"/>
    <property type="match status" value="1"/>
</dbReference>
<proteinExistence type="predicted"/>
<evidence type="ECO:0000313" key="8">
    <source>
        <dbReference type="EMBL" id="KAJ8944676.1"/>
    </source>
</evidence>
<dbReference type="Proteomes" id="UP001162162">
    <property type="component" value="Unassembled WGS sequence"/>
</dbReference>
<evidence type="ECO:0000256" key="3">
    <source>
        <dbReference type="ARBA" id="ARBA00022833"/>
    </source>
</evidence>
<sequence>MRCAVYGCNTNNRSTNNFKFFGFPKDENMKAKWKHLCKRKDKFNVKNARICSKHFVDEDYERNLKHELLGYQPKRFRSLKKEAVPSKNLPILKGIDLAGIATSTDNGDGGTLNNNGNSNISDGFSTEDAESSSFRSVGTNTDSEVDDRDEIIRRLQERIKVLEHRQIGFENYLQDIPRKPKCSRSSQTKSE</sequence>
<dbReference type="GO" id="GO:0043565">
    <property type="term" value="F:sequence-specific DNA binding"/>
    <property type="evidence" value="ECO:0007669"/>
    <property type="project" value="InterPro"/>
</dbReference>
<evidence type="ECO:0000259" key="7">
    <source>
        <dbReference type="PROSITE" id="PS50950"/>
    </source>
</evidence>
<dbReference type="PANTHER" id="PTHR46600:SF11">
    <property type="entry name" value="THAP DOMAIN-CONTAINING PROTEIN 10"/>
    <property type="match status" value="1"/>
</dbReference>
<protein>
    <recommendedName>
        <fullName evidence="7">THAP-type domain-containing protein</fullName>
    </recommendedName>
</protein>
<feature type="compositionally biased region" description="Low complexity" evidence="6">
    <location>
        <begin position="105"/>
        <end position="123"/>
    </location>
</feature>
<organism evidence="8 9">
    <name type="scientific">Aromia moschata</name>
    <dbReference type="NCBI Taxonomy" id="1265417"/>
    <lineage>
        <taxon>Eukaryota</taxon>
        <taxon>Metazoa</taxon>
        <taxon>Ecdysozoa</taxon>
        <taxon>Arthropoda</taxon>
        <taxon>Hexapoda</taxon>
        <taxon>Insecta</taxon>
        <taxon>Pterygota</taxon>
        <taxon>Neoptera</taxon>
        <taxon>Endopterygota</taxon>
        <taxon>Coleoptera</taxon>
        <taxon>Polyphaga</taxon>
        <taxon>Cucujiformia</taxon>
        <taxon>Chrysomeloidea</taxon>
        <taxon>Cerambycidae</taxon>
        <taxon>Cerambycinae</taxon>
        <taxon>Callichromatini</taxon>
        <taxon>Aromia</taxon>
    </lineage>
</organism>
<dbReference type="Pfam" id="PF05485">
    <property type="entry name" value="THAP"/>
    <property type="match status" value="1"/>
</dbReference>
<dbReference type="InterPro" id="IPR038441">
    <property type="entry name" value="THAP_Znf_sf"/>
</dbReference>
<feature type="region of interest" description="Disordered" evidence="6">
    <location>
        <begin position="105"/>
        <end position="145"/>
    </location>
</feature>
<gene>
    <name evidence="8" type="ORF">NQ318_015884</name>
</gene>
<keyword evidence="1" id="KW-0479">Metal-binding</keyword>
<dbReference type="AlphaFoldDB" id="A0AAV8XZT2"/>
<evidence type="ECO:0000256" key="1">
    <source>
        <dbReference type="ARBA" id="ARBA00022723"/>
    </source>
</evidence>
<dbReference type="EMBL" id="JAPWTK010000243">
    <property type="protein sequence ID" value="KAJ8944676.1"/>
    <property type="molecule type" value="Genomic_DNA"/>
</dbReference>
<keyword evidence="4 5" id="KW-0238">DNA-binding</keyword>
<evidence type="ECO:0000256" key="4">
    <source>
        <dbReference type="ARBA" id="ARBA00023125"/>
    </source>
</evidence>
<keyword evidence="2 5" id="KW-0863">Zinc-finger</keyword>
<dbReference type="SMART" id="SM00980">
    <property type="entry name" value="THAP"/>
    <property type="match status" value="1"/>
</dbReference>
<dbReference type="PROSITE" id="PS50950">
    <property type="entry name" value="ZF_THAP"/>
    <property type="match status" value="1"/>
</dbReference>
<accession>A0AAV8XZT2</accession>
<name>A0AAV8XZT2_9CUCU</name>
<dbReference type="InterPro" id="IPR006612">
    <property type="entry name" value="THAP_Znf"/>
</dbReference>
<dbReference type="GO" id="GO:0008270">
    <property type="term" value="F:zinc ion binding"/>
    <property type="evidence" value="ECO:0007669"/>
    <property type="project" value="UniProtKB-KW"/>
</dbReference>
<keyword evidence="3" id="KW-0862">Zinc</keyword>
<dbReference type="SUPFAM" id="SSF57716">
    <property type="entry name" value="Glucocorticoid receptor-like (DNA-binding domain)"/>
    <property type="match status" value="1"/>
</dbReference>
<evidence type="ECO:0000256" key="6">
    <source>
        <dbReference type="SAM" id="MobiDB-lite"/>
    </source>
</evidence>